<dbReference type="EMBL" id="BAABKD010000009">
    <property type="protein sequence ID" value="GAA5090111.1"/>
    <property type="molecule type" value="Genomic_DNA"/>
</dbReference>
<dbReference type="PANTHER" id="PTHR30535">
    <property type="entry name" value="VITAMIN B12-BINDING PROTEIN"/>
    <property type="match status" value="1"/>
</dbReference>
<dbReference type="PANTHER" id="PTHR30535:SF34">
    <property type="entry name" value="MOLYBDATE-BINDING PROTEIN MOLA"/>
    <property type="match status" value="1"/>
</dbReference>
<comment type="caution">
    <text evidence="2">The sequence shown here is derived from an EMBL/GenBank/DDBJ whole genome shotgun (WGS) entry which is preliminary data.</text>
</comment>
<dbReference type="InterPro" id="IPR050902">
    <property type="entry name" value="ABC_Transporter_SBP"/>
</dbReference>
<organism evidence="2 3">
    <name type="scientific">Paenalcaligenes hermetiae</name>
    <dbReference type="NCBI Taxonomy" id="1157987"/>
    <lineage>
        <taxon>Bacteria</taxon>
        <taxon>Pseudomonadati</taxon>
        <taxon>Pseudomonadota</taxon>
        <taxon>Betaproteobacteria</taxon>
        <taxon>Burkholderiales</taxon>
        <taxon>Alcaligenaceae</taxon>
        <taxon>Paenalcaligenes</taxon>
    </lineage>
</organism>
<name>A0ABP9M6P1_9BURK</name>
<dbReference type="RefSeq" id="WP_300646892.1">
    <property type="nucleotide sequence ID" value="NZ_BAABKD010000009.1"/>
</dbReference>
<protein>
    <submittedName>
        <fullName evidence="2">Cobalamin-binding protein</fullName>
    </submittedName>
</protein>
<dbReference type="Gene3D" id="3.40.50.1980">
    <property type="entry name" value="Nitrogenase molybdenum iron protein domain"/>
    <property type="match status" value="2"/>
</dbReference>
<accession>A0ABP9M6P1</accession>
<evidence type="ECO:0000313" key="2">
    <source>
        <dbReference type="EMBL" id="GAA5090111.1"/>
    </source>
</evidence>
<proteinExistence type="predicted"/>
<dbReference type="PROSITE" id="PS50983">
    <property type="entry name" value="FE_B12_PBP"/>
    <property type="match status" value="1"/>
</dbReference>
<reference evidence="3" key="1">
    <citation type="journal article" date="2019" name="Int. J. Syst. Evol. Microbiol.">
        <title>The Global Catalogue of Microorganisms (GCM) 10K type strain sequencing project: providing services to taxonomists for standard genome sequencing and annotation.</title>
        <authorList>
            <consortium name="The Broad Institute Genomics Platform"/>
            <consortium name="The Broad Institute Genome Sequencing Center for Infectious Disease"/>
            <person name="Wu L."/>
            <person name="Ma J."/>
        </authorList>
    </citation>
    <scope>NUCLEOTIDE SEQUENCE [LARGE SCALE GENOMIC DNA]</scope>
    <source>
        <strain evidence="3">JCM 18423</strain>
    </source>
</reference>
<dbReference type="Proteomes" id="UP001500227">
    <property type="component" value="Unassembled WGS sequence"/>
</dbReference>
<feature type="domain" description="Fe/B12 periplasmic-binding" evidence="1">
    <location>
        <begin position="25"/>
        <end position="267"/>
    </location>
</feature>
<gene>
    <name evidence="2" type="ORF">GCM10023337_13920</name>
</gene>
<dbReference type="InterPro" id="IPR002491">
    <property type="entry name" value="ABC_transptr_periplasmic_BD"/>
</dbReference>
<dbReference type="Pfam" id="PF01497">
    <property type="entry name" value="Peripla_BP_2"/>
    <property type="match status" value="1"/>
</dbReference>
<evidence type="ECO:0000259" key="1">
    <source>
        <dbReference type="PROSITE" id="PS50983"/>
    </source>
</evidence>
<sequence>MQVIRRWLLVSVALLYCGSSAAYERVISLAPHITELIYAIGAEDKLIATVNSSDYPPAANQLPRVGDGVSISAEALLAYAPDLVLAWQPTAQLQRLESVLAQSQITLQYIQPQSLTEIPQAALTLGQWLNRVEQAEQISAEWQQRIAQLPAPPPHTSALILLNITPLYGLNDPMLNDVLRHCGLYNWIPADQPVMTAITLEQLLQHPAQTLISSDTLDELAPLLQLLEPFYSQSPHILFVNADHFYRAGPRLIEATEALCAQVQAQNEAQ</sequence>
<keyword evidence="3" id="KW-1185">Reference proteome</keyword>
<evidence type="ECO:0000313" key="3">
    <source>
        <dbReference type="Proteomes" id="UP001500227"/>
    </source>
</evidence>
<dbReference type="SUPFAM" id="SSF53807">
    <property type="entry name" value="Helical backbone' metal receptor"/>
    <property type="match status" value="1"/>
</dbReference>